<dbReference type="SUPFAM" id="SSF52096">
    <property type="entry name" value="ClpP/crotonase"/>
    <property type="match status" value="1"/>
</dbReference>
<gene>
    <name evidence="3" type="ORF">JYK00_09405</name>
</gene>
<feature type="transmembrane region" description="Helical" evidence="1">
    <location>
        <begin position="7"/>
        <end position="27"/>
    </location>
</feature>
<dbReference type="InterPro" id="IPR029045">
    <property type="entry name" value="ClpP/crotonase-like_dom_sf"/>
</dbReference>
<dbReference type="InterPro" id="IPR005151">
    <property type="entry name" value="Tail-specific_protease"/>
</dbReference>
<dbReference type="EMBL" id="CP071446">
    <property type="protein sequence ID" value="QTA37918.1"/>
    <property type="molecule type" value="Genomic_DNA"/>
</dbReference>
<dbReference type="Pfam" id="PF03572">
    <property type="entry name" value="Peptidase_S41"/>
    <property type="match status" value="1"/>
</dbReference>
<reference evidence="3 4" key="1">
    <citation type="submission" date="2021-03" db="EMBL/GenBank/DDBJ databases">
        <title>Thermosipho ferrireducens sp.nov., an anaerobic thermophilic iron-reducing bacterium isolated from a deep-sea hydrothermal sulfide deposits.</title>
        <authorList>
            <person name="Zeng X."/>
            <person name="Chen Y."/>
            <person name="Shao Z."/>
        </authorList>
    </citation>
    <scope>NUCLEOTIDE SEQUENCE [LARGE SCALE GENOMIC DNA]</scope>
    <source>
        <strain evidence="3 4">JL129W03</strain>
    </source>
</reference>
<keyword evidence="4" id="KW-1185">Reference proteome</keyword>
<evidence type="ECO:0000259" key="2">
    <source>
        <dbReference type="SMART" id="SM00245"/>
    </source>
</evidence>
<name>A0ABX7S5S2_9BACT</name>
<dbReference type="PANTHER" id="PTHR32060:SF22">
    <property type="entry name" value="CARBOXYL-TERMINAL-PROCESSING PEPTIDASE 3, CHLOROPLASTIC"/>
    <property type="match status" value="1"/>
</dbReference>
<keyword evidence="1" id="KW-0812">Transmembrane</keyword>
<dbReference type="SMART" id="SM00245">
    <property type="entry name" value="TSPc"/>
    <property type="match status" value="1"/>
</dbReference>
<dbReference type="Gene3D" id="2.30.42.10">
    <property type="match status" value="1"/>
</dbReference>
<feature type="domain" description="Tail specific protease" evidence="2">
    <location>
        <begin position="213"/>
        <end position="436"/>
    </location>
</feature>
<evidence type="ECO:0000313" key="3">
    <source>
        <dbReference type="EMBL" id="QTA37918.1"/>
    </source>
</evidence>
<evidence type="ECO:0000313" key="4">
    <source>
        <dbReference type="Proteomes" id="UP000671862"/>
    </source>
</evidence>
<protein>
    <recommendedName>
        <fullName evidence="2">Tail specific protease domain-containing protein</fullName>
    </recommendedName>
</protein>
<dbReference type="Proteomes" id="UP000671862">
    <property type="component" value="Chromosome"/>
</dbReference>
<dbReference type="Gene3D" id="3.90.226.10">
    <property type="entry name" value="2-enoyl-CoA Hydratase, Chain A, domain 1"/>
    <property type="match status" value="1"/>
</dbReference>
<keyword evidence="1" id="KW-1133">Transmembrane helix</keyword>
<sequence>MEKIMPYLLGLLIPVLLISLIATYYIVPRQTVYNFKEQMAANTIMTREEMETDLNYLVNTLKDVHPKTLNGFNKKQNYVIKKAYKKIESPMTAGEFYFVLNEVICSLKDAHTMIWIDTTKEDKIINLPIIWLKDGMYVSKSTADLKKGDKIVSIGGKTEAELLAELEKIIPAENQQWVKVMGKINLTKESFLNHLKLIENDYVNIVVQRNNKKVAIKLPLINQAESGNSNNNRNWVSYDIDLENSLGVFRLDKCIYNEVYKTTLKNFFEEVARNNIKNIAIDLRKNTGGNSQVINEFMRYIDVDKYLFYTGDVRISKQAKQQRGYTGEIDYKSYPKRVVANKKVFNKNLIYNGRIYVLTSSYTFSSGNWFAVVMRDNNLGVIIGEPTGNQPSSYGDILRFQLPVSGFKFYVSHKKWVRPNTDNDPENSLYPDIEVYTTIEDILNEKDPQVEKLIKIIYER</sequence>
<dbReference type="RefSeq" id="WP_207566639.1">
    <property type="nucleotide sequence ID" value="NZ_CP071446.1"/>
</dbReference>
<dbReference type="InterPro" id="IPR036034">
    <property type="entry name" value="PDZ_sf"/>
</dbReference>
<evidence type="ECO:0000256" key="1">
    <source>
        <dbReference type="SAM" id="Phobius"/>
    </source>
</evidence>
<keyword evidence="1" id="KW-0472">Membrane</keyword>
<dbReference type="PANTHER" id="PTHR32060">
    <property type="entry name" value="TAIL-SPECIFIC PROTEASE"/>
    <property type="match status" value="1"/>
</dbReference>
<proteinExistence type="predicted"/>
<organism evidence="3 4">
    <name type="scientific">Thermosipho ferrireducens</name>
    <dbReference type="NCBI Taxonomy" id="2571116"/>
    <lineage>
        <taxon>Bacteria</taxon>
        <taxon>Thermotogati</taxon>
        <taxon>Thermotogota</taxon>
        <taxon>Thermotogae</taxon>
        <taxon>Thermotogales</taxon>
        <taxon>Fervidobacteriaceae</taxon>
        <taxon>Thermosipho</taxon>
    </lineage>
</organism>
<accession>A0ABX7S5S2</accession>